<evidence type="ECO:0000313" key="2">
    <source>
        <dbReference type="Proteomes" id="UP000277803"/>
    </source>
</evidence>
<dbReference type="Proteomes" id="UP000277803">
    <property type="component" value="Unassembled WGS sequence"/>
</dbReference>
<dbReference type="EMBL" id="QXZZ01000036">
    <property type="protein sequence ID" value="RJY49975.1"/>
    <property type="molecule type" value="Genomic_DNA"/>
</dbReference>
<accession>A0A3A6W5Q4</accession>
<reference evidence="1 2" key="1">
    <citation type="submission" date="2018-09" db="EMBL/GenBank/DDBJ databases">
        <title>Genome sequence of Veillonella atypica isolated from periodontal Korean patients.</title>
        <authorList>
            <person name="Lee J.-H."/>
            <person name="Moon J.-H."/>
            <person name="Shin S.-Y."/>
        </authorList>
    </citation>
    <scope>NUCLEOTIDE SEQUENCE [LARGE SCALE GENOMIC DNA]</scope>
    <source>
        <strain evidence="1 2">KHUD_V1</strain>
    </source>
</reference>
<protein>
    <submittedName>
        <fullName evidence="1">Uncharacterized protein</fullName>
    </submittedName>
</protein>
<dbReference type="AlphaFoldDB" id="A0A3A6W5Q4"/>
<sequence length="62" mass="7345">MSNLDRPVPRVDEIIIDELKRAFNTHSILRREDLNAEQKIAYIMAIDEVTNVLNSWRLEHEL</sequence>
<evidence type="ECO:0000313" key="1">
    <source>
        <dbReference type="EMBL" id="RJY49975.1"/>
    </source>
</evidence>
<proteinExistence type="predicted"/>
<dbReference type="RefSeq" id="WP_119982872.1">
    <property type="nucleotide sequence ID" value="NZ_QXZZ01000036.1"/>
</dbReference>
<name>A0A3A6W5Q4_9FIRM</name>
<comment type="caution">
    <text evidence="1">The sequence shown here is derived from an EMBL/GenBank/DDBJ whole genome shotgun (WGS) entry which is preliminary data.</text>
</comment>
<gene>
    <name evidence="1" type="ORF">D2965_08395</name>
</gene>
<organism evidence="1 2">
    <name type="scientific">Veillonella atypica</name>
    <dbReference type="NCBI Taxonomy" id="39777"/>
    <lineage>
        <taxon>Bacteria</taxon>
        <taxon>Bacillati</taxon>
        <taxon>Bacillota</taxon>
        <taxon>Negativicutes</taxon>
        <taxon>Veillonellales</taxon>
        <taxon>Veillonellaceae</taxon>
        <taxon>Veillonella</taxon>
    </lineage>
</organism>